<dbReference type="EMBL" id="FRDM01000002">
    <property type="protein sequence ID" value="SHN55951.1"/>
    <property type="molecule type" value="Genomic_DNA"/>
</dbReference>
<keyword evidence="1" id="KW-0472">Membrane</keyword>
<organism evidence="2 3">
    <name type="scientific">Geodermatophilus obscurus</name>
    <dbReference type="NCBI Taxonomy" id="1861"/>
    <lineage>
        <taxon>Bacteria</taxon>
        <taxon>Bacillati</taxon>
        <taxon>Actinomycetota</taxon>
        <taxon>Actinomycetes</taxon>
        <taxon>Geodermatophilales</taxon>
        <taxon>Geodermatophilaceae</taxon>
        <taxon>Geodermatophilus</taxon>
    </lineage>
</organism>
<dbReference type="RefSeq" id="WP_072913170.1">
    <property type="nucleotide sequence ID" value="NZ_FRDM01000002.1"/>
</dbReference>
<evidence type="ECO:0000256" key="1">
    <source>
        <dbReference type="SAM" id="Phobius"/>
    </source>
</evidence>
<protein>
    <submittedName>
        <fullName evidence="2">Uncharacterized protein</fullName>
    </submittedName>
</protein>
<evidence type="ECO:0000313" key="2">
    <source>
        <dbReference type="EMBL" id="SHN55951.1"/>
    </source>
</evidence>
<proteinExistence type="predicted"/>
<dbReference type="AlphaFoldDB" id="A0A1M7SBS4"/>
<evidence type="ECO:0000313" key="3">
    <source>
        <dbReference type="Proteomes" id="UP000184428"/>
    </source>
</evidence>
<name>A0A1M7SBS4_9ACTN</name>
<feature type="transmembrane region" description="Helical" evidence="1">
    <location>
        <begin position="30"/>
        <end position="55"/>
    </location>
</feature>
<keyword evidence="1" id="KW-1133">Transmembrane helix</keyword>
<accession>A0A1M7SBS4</accession>
<gene>
    <name evidence="2" type="ORF">SAMN05660350_00635</name>
</gene>
<sequence length="65" mass="6342">MARGTAVGSLAAVFLLGLSALRTTHSSFEAVGWGACVGLLCAVAVLGAVAGCVSWPARAGVPSAR</sequence>
<reference evidence="2 3" key="1">
    <citation type="submission" date="2016-12" db="EMBL/GenBank/DDBJ databases">
        <authorList>
            <person name="Song W.-J."/>
            <person name="Kurnit D.M."/>
        </authorList>
    </citation>
    <scope>NUCLEOTIDE SEQUENCE [LARGE SCALE GENOMIC DNA]</scope>
    <source>
        <strain evidence="2 3">DSM 43162</strain>
    </source>
</reference>
<keyword evidence="1" id="KW-0812">Transmembrane</keyword>
<dbReference type="Proteomes" id="UP000184428">
    <property type="component" value="Unassembled WGS sequence"/>
</dbReference>